<evidence type="ECO:0000256" key="7">
    <source>
        <dbReference type="SAM" id="Coils"/>
    </source>
</evidence>
<dbReference type="GO" id="GO:0003700">
    <property type="term" value="F:DNA-binding transcription factor activity"/>
    <property type="evidence" value="ECO:0007669"/>
    <property type="project" value="InterPro"/>
</dbReference>
<comment type="caution">
    <text evidence="9">The sequence shown here is derived from an EMBL/GenBank/DDBJ whole genome shotgun (WGS) entry which is preliminary data.</text>
</comment>
<evidence type="ECO:0000256" key="2">
    <source>
        <dbReference type="ARBA" id="ARBA00023015"/>
    </source>
</evidence>
<evidence type="ECO:0000256" key="4">
    <source>
        <dbReference type="ARBA" id="ARBA00023125"/>
    </source>
</evidence>
<keyword evidence="5" id="KW-0804">Transcription</keyword>
<sequence length="330" mass="38260">MAPKQARILRALLVFINSMYTEMFRAVRVFRLTGGNEETEEKEYLLNHTRKDNNFGGNGTSRVLTLYGFDISEQHTGIENGVWKCVYIFDSHRTQPPLVDYSDEWVPISKKCRVIFQDLGDDLHTMSKLDQNAETSKSEQNLVTEVCSSKSSSKHRSGMITSNIRFLDLNSIPDSDAEEDSDISVHKKRRAAPEDIARIALEDLVKYFDLPITEASKSLKIGLTVLKKKCREFGIPRWPHRKIKSLDRLISNLQEEMQQQNDDNEDEATTMAVSKKKRMIEFEKERIEKKPSMDIQEETKKFRQDIFKRRYKARVMERESGGRNLNLTLS</sequence>
<reference evidence="9" key="1">
    <citation type="submission" date="2022-07" db="EMBL/GenBank/DDBJ databases">
        <authorList>
            <person name="Macas J."/>
            <person name="Novak P."/>
            <person name="Neumann P."/>
        </authorList>
    </citation>
    <scope>NUCLEOTIDE SEQUENCE</scope>
</reference>
<dbReference type="PANTHER" id="PTHR46373:SF12">
    <property type="entry name" value="PROTEIN RKD5"/>
    <property type="match status" value="1"/>
</dbReference>
<evidence type="ECO:0000256" key="6">
    <source>
        <dbReference type="ARBA" id="ARBA00023242"/>
    </source>
</evidence>
<dbReference type="GO" id="GO:0003677">
    <property type="term" value="F:DNA binding"/>
    <property type="evidence" value="ECO:0007669"/>
    <property type="project" value="UniProtKB-KW"/>
</dbReference>
<keyword evidence="6" id="KW-0539">Nucleus</keyword>
<dbReference type="AlphaFoldDB" id="A0AAV0D8D8"/>
<keyword evidence="11" id="KW-1185">Reference proteome</keyword>
<gene>
    <name evidence="9" type="ORF">CEPIT_LOCUS13026</name>
    <name evidence="10" type="ORF">CEPIT_LOCUS32993</name>
</gene>
<evidence type="ECO:0000256" key="1">
    <source>
        <dbReference type="ARBA" id="ARBA00004049"/>
    </source>
</evidence>
<feature type="coiled-coil region" evidence="7">
    <location>
        <begin position="243"/>
        <end position="270"/>
    </location>
</feature>
<organism evidence="9 11">
    <name type="scientific">Cuscuta epithymum</name>
    <dbReference type="NCBI Taxonomy" id="186058"/>
    <lineage>
        <taxon>Eukaryota</taxon>
        <taxon>Viridiplantae</taxon>
        <taxon>Streptophyta</taxon>
        <taxon>Embryophyta</taxon>
        <taxon>Tracheophyta</taxon>
        <taxon>Spermatophyta</taxon>
        <taxon>Magnoliopsida</taxon>
        <taxon>eudicotyledons</taxon>
        <taxon>Gunneridae</taxon>
        <taxon>Pentapetalae</taxon>
        <taxon>asterids</taxon>
        <taxon>lamiids</taxon>
        <taxon>Solanales</taxon>
        <taxon>Convolvulaceae</taxon>
        <taxon>Cuscuteae</taxon>
        <taxon>Cuscuta</taxon>
        <taxon>Cuscuta subgen. Cuscuta</taxon>
    </lineage>
</organism>
<dbReference type="InterPro" id="IPR003035">
    <property type="entry name" value="RWP-RK_dom"/>
</dbReference>
<dbReference type="Proteomes" id="UP001152523">
    <property type="component" value="Unassembled WGS sequence"/>
</dbReference>
<evidence type="ECO:0000313" key="10">
    <source>
        <dbReference type="EMBL" id="CAH9133501.1"/>
    </source>
</evidence>
<keyword evidence="4" id="KW-0238">DNA-binding</keyword>
<dbReference type="EMBL" id="CAMAPF010000083">
    <property type="protein sequence ID" value="CAH9094833.1"/>
    <property type="molecule type" value="Genomic_DNA"/>
</dbReference>
<evidence type="ECO:0000259" key="8">
    <source>
        <dbReference type="PROSITE" id="PS51519"/>
    </source>
</evidence>
<dbReference type="PANTHER" id="PTHR46373">
    <property type="entry name" value="PROTEIN RKD4"/>
    <property type="match status" value="1"/>
</dbReference>
<keyword evidence="2" id="KW-0805">Transcription regulation</keyword>
<feature type="domain" description="RWP-RK" evidence="8">
    <location>
        <begin position="181"/>
        <end position="266"/>
    </location>
</feature>
<evidence type="ECO:0000313" key="11">
    <source>
        <dbReference type="Proteomes" id="UP001152523"/>
    </source>
</evidence>
<protein>
    <recommendedName>
        <fullName evidence="8">RWP-RK domain-containing protein</fullName>
    </recommendedName>
</protein>
<dbReference type="Pfam" id="PF02042">
    <property type="entry name" value="RWP-RK"/>
    <property type="match status" value="1"/>
</dbReference>
<evidence type="ECO:0000256" key="5">
    <source>
        <dbReference type="ARBA" id="ARBA00023163"/>
    </source>
</evidence>
<proteinExistence type="predicted"/>
<name>A0AAV0D8D8_9ASTE</name>
<dbReference type="PROSITE" id="PS51519">
    <property type="entry name" value="RWP_RK"/>
    <property type="match status" value="1"/>
</dbReference>
<evidence type="ECO:0000313" key="9">
    <source>
        <dbReference type="EMBL" id="CAH9094833.1"/>
    </source>
</evidence>
<dbReference type="InterPro" id="IPR044607">
    <property type="entry name" value="RKD-like"/>
</dbReference>
<keyword evidence="3 7" id="KW-0175">Coiled coil</keyword>
<comment type="function">
    <text evidence="1">Putative transcription factor.</text>
</comment>
<accession>A0AAV0D8D8</accession>
<dbReference type="EMBL" id="CAMAPF010000976">
    <property type="protein sequence ID" value="CAH9133501.1"/>
    <property type="molecule type" value="Genomic_DNA"/>
</dbReference>
<evidence type="ECO:0000256" key="3">
    <source>
        <dbReference type="ARBA" id="ARBA00023054"/>
    </source>
</evidence>